<organism evidence="2 3">
    <name type="scientific">Collinsella ihumii</name>
    <dbReference type="NCBI Taxonomy" id="1720204"/>
    <lineage>
        <taxon>Bacteria</taxon>
        <taxon>Bacillati</taxon>
        <taxon>Actinomycetota</taxon>
        <taxon>Coriobacteriia</taxon>
        <taxon>Coriobacteriales</taxon>
        <taxon>Coriobacteriaceae</taxon>
        <taxon>Collinsella</taxon>
    </lineage>
</organism>
<dbReference type="RefSeq" id="WP_289820894.1">
    <property type="nucleotide sequence ID" value="NZ_JAUEIM010000020.1"/>
</dbReference>
<gene>
    <name evidence="2" type="ORF">QVN30_07915</name>
</gene>
<proteinExistence type="predicted"/>
<accession>A0ABT7XGC8</accession>
<dbReference type="InterPro" id="IPR044925">
    <property type="entry name" value="His-Me_finger_sf"/>
</dbReference>
<evidence type="ECO:0000259" key="1">
    <source>
        <dbReference type="Pfam" id="PF13392"/>
    </source>
</evidence>
<dbReference type="InterPro" id="IPR003615">
    <property type="entry name" value="HNH_nuc"/>
</dbReference>
<sequence length="257" mass="29331">MPVAIRWRKRPDMVEWMTAFIPGHSEAEIRAGFKDRFGIELTRPQIKNFKAVRGVRSGTVGGRFQKGNAPSNKGRRIEDFMTPEAIERTRDTRFKAGQLPHNAARLPIGCERVTRDGYIEVKVAHRPSRTRQAHDNWVPKHRLVWERAHGRPQPKGTKIIFCDHDLRNFDPANLLLVTNAEAGVMNRMGQEWSDRETAEAVLALARLKMAASSVRKRPRACAVCGETFKPEFDRQRTCRACLDKGLRAPRTNGRKDD</sequence>
<comment type="caution">
    <text evidence="2">The sequence shown here is derived from an EMBL/GenBank/DDBJ whole genome shotgun (WGS) entry which is preliminary data.</text>
</comment>
<keyword evidence="2" id="KW-0378">Hydrolase</keyword>
<dbReference type="SUPFAM" id="SSF54060">
    <property type="entry name" value="His-Me finger endonucleases"/>
    <property type="match status" value="1"/>
</dbReference>
<name>A0ABT7XGC8_9ACTN</name>
<evidence type="ECO:0000313" key="2">
    <source>
        <dbReference type="EMBL" id="MDN0064232.1"/>
    </source>
</evidence>
<evidence type="ECO:0000313" key="3">
    <source>
        <dbReference type="Proteomes" id="UP001168435"/>
    </source>
</evidence>
<protein>
    <submittedName>
        <fullName evidence="2">HNH endonuclease signature motif containing protein</fullName>
        <ecNumber evidence="2">3.1.-.-</ecNumber>
    </submittedName>
</protein>
<dbReference type="GO" id="GO:0004519">
    <property type="term" value="F:endonuclease activity"/>
    <property type="evidence" value="ECO:0007669"/>
    <property type="project" value="UniProtKB-KW"/>
</dbReference>
<keyword evidence="2" id="KW-0255">Endonuclease</keyword>
<dbReference type="EMBL" id="JAUEIQ010000007">
    <property type="protein sequence ID" value="MDN0064232.1"/>
    <property type="molecule type" value="Genomic_DNA"/>
</dbReference>
<dbReference type="Gene3D" id="3.90.75.20">
    <property type="match status" value="1"/>
</dbReference>
<reference evidence="2" key="1">
    <citation type="submission" date="2023-06" db="EMBL/GenBank/DDBJ databases">
        <authorList>
            <person name="Zeman M."/>
            <person name="Kubasova T."/>
            <person name="Jahodarova E."/>
            <person name="Nykrynova M."/>
            <person name="Rychlik I."/>
        </authorList>
    </citation>
    <scope>NUCLEOTIDE SEQUENCE</scope>
    <source>
        <strain evidence="2">176_SSukc20</strain>
    </source>
</reference>
<keyword evidence="3" id="KW-1185">Reference proteome</keyword>
<feature type="domain" description="HNH nuclease" evidence="1">
    <location>
        <begin position="139"/>
        <end position="183"/>
    </location>
</feature>
<reference evidence="2" key="2">
    <citation type="submission" date="2024-05" db="EMBL/GenBank/DDBJ databases">
        <title>Identification and characterization of horizontal gene transfer across gut microbiota members of farm animals based on homology search.</title>
        <authorList>
            <person name="Schwarzerova J."/>
            <person name="Nykrynova M."/>
            <person name="Jureckova K."/>
            <person name="Cejkova D."/>
            <person name="Rychlik I."/>
        </authorList>
    </citation>
    <scope>NUCLEOTIDE SEQUENCE</scope>
    <source>
        <strain evidence="2">176_SSukc20</strain>
    </source>
</reference>
<dbReference type="Proteomes" id="UP001168435">
    <property type="component" value="Unassembled WGS sequence"/>
</dbReference>
<dbReference type="EC" id="3.1.-.-" evidence="2"/>
<dbReference type="GO" id="GO:0016787">
    <property type="term" value="F:hydrolase activity"/>
    <property type="evidence" value="ECO:0007669"/>
    <property type="project" value="UniProtKB-KW"/>
</dbReference>
<keyword evidence="2" id="KW-0540">Nuclease</keyword>
<dbReference type="Pfam" id="PF13392">
    <property type="entry name" value="HNH_3"/>
    <property type="match status" value="1"/>
</dbReference>